<name>H1SEF7_9BURK</name>
<evidence type="ECO:0008006" key="4">
    <source>
        <dbReference type="Google" id="ProtNLM"/>
    </source>
</evidence>
<feature type="chain" id="PRO_5003555350" description="Lipoprotein" evidence="1">
    <location>
        <begin position="20"/>
        <end position="450"/>
    </location>
</feature>
<evidence type="ECO:0000256" key="1">
    <source>
        <dbReference type="SAM" id="SignalP"/>
    </source>
</evidence>
<dbReference type="RefSeq" id="WP_006162563.1">
    <property type="nucleotide sequence ID" value="NZ_AHJE01000100.1"/>
</dbReference>
<organism evidence="2 3">
    <name type="scientific">Cupriavidus basilensis OR16</name>
    <dbReference type="NCBI Taxonomy" id="1127483"/>
    <lineage>
        <taxon>Bacteria</taxon>
        <taxon>Pseudomonadati</taxon>
        <taxon>Pseudomonadota</taxon>
        <taxon>Betaproteobacteria</taxon>
        <taxon>Burkholderiales</taxon>
        <taxon>Burkholderiaceae</taxon>
        <taxon>Cupriavidus</taxon>
    </lineage>
</organism>
<proteinExistence type="predicted"/>
<dbReference type="InterPro" id="IPR021340">
    <property type="entry name" value="DUF2957"/>
</dbReference>
<dbReference type="PATRIC" id="fig|1127483.3.peg.6669"/>
<reference evidence="2 3" key="1">
    <citation type="journal article" date="2012" name="J. Bacteriol.">
        <title>De Novo Genome Project of Cupriavidus basilensis OR16.</title>
        <authorList>
            <person name="Cserhati M."/>
            <person name="Kriszt B."/>
            <person name="Szoboszlay S."/>
            <person name="Toth A."/>
            <person name="Szabo I."/>
            <person name="Tancsics A."/>
            <person name="Nagy I."/>
            <person name="Horvath B."/>
            <person name="Nagy I."/>
            <person name="Kukolya J."/>
        </authorList>
    </citation>
    <scope>NUCLEOTIDE SEQUENCE [LARGE SCALE GENOMIC DNA]</scope>
    <source>
        <strain evidence="2 3">OR16</strain>
    </source>
</reference>
<dbReference type="OrthoDB" id="8951775at2"/>
<protein>
    <recommendedName>
        <fullName evidence="4">Lipoprotein</fullName>
    </recommendedName>
</protein>
<keyword evidence="1" id="KW-0732">Signal</keyword>
<dbReference type="AlphaFoldDB" id="H1SEF7"/>
<gene>
    <name evidence="2" type="ORF">OR16_33423</name>
</gene>
<comment type="caution">
    <text evidence="2">The sequence shown here is derived from an EMBL/GenBank/DDBJ whole genome shotgun (WGS) entry which is preliminary data.</text>
</comment>
<dbReference type="Pfam" id="PF11170">
    <property type="entry name" value="DUF2957"/>
    <property type="match status" value="1"/>
</dbReference>
<evidence type="ECO:0000313" key="3">
    <source>
        <dbReference type="Proteomes" id="UP000005808"/>
    </source>
</evidence>
<feature type="signal peptide" evidence="1">
    <location>
        <begin position="1"/>
        <end position="19"/>
    </location>
</feature>
<sequence length="450" mass="45444">MARLNVCKGLAAMAGTSLALMLAACGGDGAPSPGKADVASCTSTNSCPASGPATTGPAATPLCPASLDNTTVFTGGSGGGELVKLQFDTSAMTYKLQIIESPVPKVTNSVYPTRAGVTFTGKIANLKSLPTAEQNRCALALQSATPSDNTSQAIIDPANPPVIFVGNGVAGGGIPGATISYQGVAGLGVIPSKTFPIYPVLAFAQTETDFTKVAGTYNLLGYHLVPSGGSLGPAGNFLPATAQTVETLNADGTCTTASGSCRSTGNPWKARTQNDGAFESANYSASKQYPYFYTSSFTTGNSSKAKGIMVVGKLGGQQVPLLIRTGYARISLDPLDFEINVDDESGLAMLAPTTNLTNAQLNGGYVGSGSDLAYTSSIVQGNAVGLIDPLTMNAKGGYQLDLAQAKPGLVTTVDNSGTPGALISTGHVFAHLAGTAGANPTFRVSVFASP</sequence>
<accession>H1SEF7</accession>
<dbReference type="EMBL" id="AHJE01000100">
    <property type="protein sequence ID" value="EHP39111.1"/>
    <property type="molecule type" value="Genomic_DNA"/>
</dbReference>
<dbReference type="Proteomes" id="UP000005808">
    <property type="component" value="Unassembled WGS sequence"/>
</dbReference>
<evidence type="ECO:0000313" key="2">
    <source>
        <dbReference type="EMBL" id="EHP39111.1"/>
    </source>
</evidence>
<dbReference type="PROSITE" id="PS51257">
    <property type="entry name" value="PROKAR_LIPOPROTEIN"/>
    <property type="match status" value="1"/>
</dbReference>